<evidence type="ECO:0000256" key="3">
    <source>
        <dbReference type="ARBA" id="ARBA00022695"/>
    </source>
</evidence>
<keyword evidence="6 9" id="KW-0239">DNA-directed DNA polymerase</keyword>
<evidence type="ECO:0000259" key="11">
    <source>
        <dbReference type="SMART" id="SM00481"/>
    </source>
</evidence>
<feature type="region of interest" description="Disordered" evidence="10">
    <location>
        <begin position="870"/>
        <end position="907"/>
    </location>
</feature>
<evidence type="ECO:0000313" key="12">
    <source>
        <dbReference type="EMBL" id="GAA2025487.1"/>
    </source>
</evidence>
<dbReference type="Pfam" id="PF07733">
    <property type="entry name" value="DNA_pol3_alpha"/>
    <property type="match status" value="1"/>
</dbReference>
<dbReference type="InterPro" id="IPR040982">
    <property type="entry name" value="DNA_pol3_finger"/>
</dbReference>
<dbReference type="Proteomes" id="UP001500751">
    <property type="component" value="Unassembled WGS sequence"/>
</dbReference>
<keyword evidence="2 9" id="KW-0808">Transferase</keyword>
<evidence type="ECO:0000256" key="8">
    <source>
        <dbReference type="ARBA" id="ARBA00049244"/>
    </source>
</evidence>
<dbReference type="InterPro" id="IPR003141">
    <property type="entry name" value="Pol/His_phosphatase_N"/>
</dbReference>
<evidence type="ECO:0000256" key="4">
    <source>
        <dbReference type="ARBA" id="ARBA00022705"/>
    </source>
</evidence>
<evidence type="ECO:0000313" key="13">
    <source>
        <dbReference type="Proteomes" id="UP001500751"/>
    </source>
</evidence>
<dbReference type="CDD" id="cd04485">
    <property type="entry name" value="DnaE_OBF"/>
    <property type="match status" value="1"/>
</dbReference>
<keyword evidence="5 9" id="KW-0227">DNA damage</keyword>
<keyword evidence="7 9" id="KW-0234">DNA repair</keyword>
<dbReference type="NCBIfam" id="NF004225">
    <property type="entry name" value="PRK05672.1"/>
    <property type="match status" value="1"/>
</dbReference>
<dbReference type="Pfam" id="PF17657">
    <property type="entry name" value="DNA_pol3_finger"/>
    <property type="match status" value="1"/>
</dbReference>
<dbReference type="InterPro" id="IPR023073">
    <property type="entry name" value="DnaE2"/>
</dbReference>
<keyword evidence="4 9" id="KW-0235">DNA replication</keyword>
<dbReference type="PANTHER" id="PTHR32294">
    <property type="entry name" value="DNA POLYMERASE III SUBUNIT ALPHA"/>
    <property type="match status" value="1"/>
</dbReference>
<comment type="similarity">
    <text evidence="9">Belongs to the DNA polymerase type-C family. DnaE2 subfamily.</text>
</comment>
<evidence type="ECO:0000256" key="9">
    <source>
        <dbReference type="HAMAP-Rule" id="MF_01902"/>
    </source>
</evidence>
<comment type="subcellular location">
    <subcellularLocation>
        <location evidence="9">Cytoplasm</location>
    </subcellularLocation>
</comment>
<sequence length="1135" mass="122966">MGTFDAGTRHGGGTFNPVIPWRELEKRLTWGRYGEAVPAVPESVPGAAPGPRRTAKLDPRYAELHAHSHFSFLDGASSPAELVAEAARLGLHGLAVTDHDGFAGAMQYKQAAEDAELATVFGAELSLELTAARTGAADPAGSHLLVLARGAEGYRRLSAAIGKAQLAGQEKGRPVYDLDDLARAAVDEHGRGHWTVLTGCRKGTVRQALERHGLTGAGVAAADAELRRLLELFGRDRVVVELTDHDQPLDDARNRLLAGLAGRHGLPTVATGNVHYARPADYRLHTAMAALRARRTLAEMDGWLPGAPTAYLRSGAEMLARFPEREFGPAVAFSADLAADHAFDFDTVKPRLPDYPVPAGQTEAGWLRHLTYRGAALRYGPEADNREAYRQLAYELDVIEQLKFPGYFLIVYDIAEFCREQGILAQGRGSAANSAVCFALGITSVDSVRHGLVFERFLSPVRDGPPDIDVDIEAGRREEVIQHVYEKYGRDRAAMVCNVVTYRARLALRDSARVLGYSPGTVDAWAGTVGPHESAPDGSEEIPEQVLELAGQLQRRPRHLGIHNGGMVIVDRPLAQVVPIEWARREGRTVLQWDKDDCAAAGLVKFDLLGLGMLGAIHDALDLIAEHHGRRLGLHELPQDGHPEADAVYAMIQDADTVGVFQIESRAQMSTLPRLRPKTFYDLVVEVALIRPGPIQGGAVHPYLRRRNGDEEVAYPHESLEPVLRRTLGVVLFQEQAMQMAIAAAGFSAAEADRLRQAMGSKRSPERMAELKERLLAGMAERGITPEVAEDIYAKLHAFSGYGFPESHSVSMAYIVWCSCYLKRYYPAAFTAALLNNQPMGFYSPGSLITDVRRHGVRVLRVDVNASGAKATLQEAEREGEPEPAAPRASRHRHRHASPIPQPAIRQGLSSVRDLGDDVAEAVVAERAAGGPFAGLEDFIVRTGLSRPVLEALATAGAFGCFGLDRREALWTAGALAGTTAGHLPGTAPGTAVPELDPLTPVETTLADLWATGTTPADHPIGHLRARLALRGVIPAEQLRTTRNRSLVRVAGLVTHRQRPPTAHGTCFLGLEDETGLINVICPAPVWERQRRVALGHGALLIHGTLERTDGAVNVVAGRIEPLRAGVPRKARDFR</sequence>
<dbReference type="Pfam" id="PF14579">
    <property type="entry name" value="HHH_6"/>
    <property type="match status" value="1"/>
</dbReference>
<dbReference type="SUPFAM" id="SSF89550">
    <property type="entry name" value="PHP domain-like"/>
    <property type="match status" value="1"/>
</dbReference>
<evidence type="ECO:0000256" key="6">
    <source>
        <dbReference type="ARBA" id="ARBA00022932"/>
    </source>
</evidence>
<dbReference type="InterPro" id="IPR029460">
    <property type="entry name" value="DNAPol_HHH"/>
</dbReference>
<dbReference type="PANTHER" id="PTHR32294:SF4">
    <property type="entry name" value="ERROR-PRONE DNA POLYMERASE"/>
    <property type="match status" value="1"/>
</dbReference>
<keyword evidence="13" id="KW-1185">Reference proteome</keyword>
<dbReference type="InterPro" id="IPR004013">
    <property type="entry name" value="PHP_dom"/>
</dbReference>
<dbReference type="Gene3D" id="1.10.150.870">
    <property type="match status" value="1"/>
</dbReference>
<name>A0ABP5FIP3_9ACTN</name>
<dbReference type="NCBIfam" id="TIGR00594">
    <property type="entry name" value="polc"/>
    <property type="match status" value="1"/>
</dbReference>
<dbReference type="EMBL" id="BAAAQN010000011">
    <property type="protein sequence ID" value="GAA2025487.1"/>
    <property type="molecule type" value="Genomic_DNA"/>
</dbReference>
<reference evidence="13" key="1">
    <citation type="journal article" date="2019" name="Int. J. Syst. Evol. Microbiol.">
        <title>The Global Catalogue of Microorganisms (GCM) 10K type strain sequencing project: providing services to taxonomists for standard genome sequencing and annotation.</title>
        <authorList>
            <consortium name="The Broad Institute Genomics Platform"/>
            <consortium name="The Broad Institute Genome Sequencing Center for Infectious Disease"/>
            <person name="Wu L."/>
            <person name="Ma J."/>
        </authorList>
    </citation>
    <scope>NUCLEOTIDE SEQUENCE [LARGE SCALE GENOMIC DNA]</scope>
    <source>
        <strain evidence="13">JCM 16014</strain>
    </source>
</reference>
<keyword evidence="3 9" id="KW-0548">Nucleotidyltransferase</keyword>
<keyword evidence="1 9" id="KW-0963">Cytoplasm</keyword>
<dbReference type="SMART" id="SM00481">
    <property type="entry name" value="POLIIIAc"/>
    <property type="match status" value="1"/>
</dbReference>
<evidence type="ECO:0000256" key="10">
    <source>
        <dbReference type="SAM" id="MobiDB-lite"/>
    </source>
</evidence>
<evidence type="ECO:0000256" key="5">
    <source>
        <dbReference type="ARBA" id="ARBA00022763"/>
    </source>
</evidence>
<accession>A0ABP5FIP3</accession>
<protein>
    <recommendedName>
        <fullName evidence="9">Error-prone DNA polymerase</fullName>
        <ecNumber evidence="9">2.7.7.7</ecNumber>
    </recommendedName>
</protein>
<evidence type="ECO:0000256" key="7">
    <source>
        <dbReference type="ARBA" id="ARBA00023204"/>
    </source>
</evidence>
<dbReference type="Pfam" id="PF02811">
    <property type="entry name" value="PHP"/>
    <property type="match status" value="1"/>
</dbReference>
<comment type="caution">
    <text evidence="12">The sequence shown here is derived from an EMBL/GenBank/DDBJ whole genome shotgun (WGS) entry which is preliminary data.</text>
</comment>
<comment type="function">
    <text evidence="9">DNA polymerase involved in damage-induced mutagenesis and translesion synthesis (TLS). It is not the major replicative DNA polymerase.</text>
</comment>
<organism evidence="12 13">
    <name type="scientific">Catenulispora yoronensis</name>
    <dbReference type="NCBI Taxonomy" id="450799"/>
    <lineage>
        <taxon>Bacteria</taxon>
        <taxon>Bacillati</taxon>
        <taxon>Actinomycetota</taxon>
        <taxon>Actinomycetes</taxon>
        <taxon>Catenulisporales</taxon>
        <taxon>Catenulisporaceae</taxon>
        <taxon>Catenulispora</taxon>
    </lineage>
</organism>
<gene>
    <name evidence="9" type="primary">dnaE2</name>
    <name evidence="12" type="ORF">GCM10009839_24520</name>
</gene>
<dbReference type="HAMAP" id="MF_01902">
    <property type="entry name" value="DNApol_error_prone"/>
    <property type="match status" value="1"/>
</dbReference>
<dbReference type="Gene3D" id="3.20.20.140">
    <property type="entry name" value="Metal-dependent hydrolases"/>
    <property type="match status" value="1"/>
</dbReference>
<dbReference type="InterPro" id="IPR011708">
    <property type="entry name" value="DNA_pol3_alpha_NTPase_dom"/>
</dbReference>
<dbReference type="EC" id="2.7.7.7" evidence="9"/>
<dbReference type="RefSeq" id="WP_344665661.1">
    <property type="nucleotide sequence ID" value="NZ_BAAAQN010000011.1"/>
</dbReference>
<dbReference type="InterPro" id="IPR016195">
    <property type="entry name" value="Pol/histidinol_Pase-like"/>
</dbReference>
<proteinExistence type="inferred from homology"/>
<evidence type="ECO:0000256" key="1">
    <source>
        <dbReference type="ARBA" id="ARBA00022490"/>
    </source>
</evidence>
<comment type="catalytic activity">
    <reaction evidence="8 9">
        <text>DNA(n) + a 2'-deoxyribonucleoside 5'-triphosphate = DNA(n+1) + diphosphate</text>
        <dbReference type="Rhea" id="RHEA:22508"/>
        <dbReference type="Rhea" id="RHEA-COMP:17339"/>
        <dbReference type="Rhea" id="RHEA-COMP:17340"/>
        <dbReference type="ChEBI" id="CHEBI:33019"/>
        <dbReference type="ChEBI" id="CHEBI:61560"/>
        <dbReference type="ChEBI" id="CHEBI:173112"/>
        <dbReference type="EC" id="2.7.7.7"/>
    </reaction>
</comment>
<evidence type="ECO:0000256" key="2">
    <source>
        <dbReference type="ARBA" id="ARBA00022679"/>
    </source>
</evidence>
<feature type="domain" description="Polymerase/histidinol phosphatase N-terminal" evidence="11">
    <location>
        <begin position="62"/>
        <end position="129"/>
    </location>
</feature>
<dbReference type="InterPro" id="IPR004805">
    <property type="entry name" value="DnaE2/DnaE/PolC"/>
</dbReference>